<name>A0A9D0YSN5_9FIRM</name>
<evidence type="ECO:0000256" key="1">
    <source>
        <dbReference type="SAM" id="Phobius"/>
    </source>
</evidence>
<feature type="transmembrane region" description="Helical" evidence="1">
    <location>
        <begin position="177"/>
        <end position="197"/>
    </location>
</feature>
<comment type="caution">
    <text evidence="2">The sequence shown here is derived from an EMBL/GenBank/DDBJ whole genome shotgun (WGS) entry which is preliminary data.</text>
</comment>
<dbReference type="AlphaFoldDB" id="A0A9D0YSN5"/>
<sequence>MKGLLLKDFYLSWRYCRAFLVIVAVFLAVSFVGEDNVFFMIYPIMIASVIPMTLLSYDEHDKWTSYSGTLPYTRAQLVSTKYLVGMCFGTVAFLVSMAATTVRMLTGEGFVLEQFAVVGTALVALGCIGPAVILPYVFKYGAEKGRIAFYITIGLFTAVATVLAGMGFQVLVIGSGLWPLAAVAGVSILLYALSWWLSIRFYQKREL</sequence>
<feature type="transmembrane region" description="Helical" evidence="1">
    <location>
        <begin position="114"/>
        <end position="138"/>
    </location>
</feature>
<dbReference type="PANTHER" id="PTHR41309">
    <property type="entry name" value="MEMBRANE PROTEIN-RELATED"/>
    <property type="match status" value="1"/>
</dbReference>
<organism evidence="2 3">
    <name type="scientific">Candidatus Enterenecus faecium</name>
    <dbReference type="NCBI Taxonomy" id="2840780"/>
    <lineage>
        <taxon>Bacteria</taxon>
        <taxon>Bacillati</taxon>
        <taxon>Bacillota</taxon>
        <taxon>Clostridia</taxon>
        <taxon>Eubacteriales</taxon>
        <taxon>Candidatus Enterenecus</taxon>
    </lineage>
</organism>
<keyword evidence="1" id="KW-0812">Transmembrane</keyword>
<feature type="transmembrane region" description="Helical" evidence="1">
    <location>
        <begin position="12"/>
        <end position="31"/>
    </location>
</feature>
<keyword evidence="1" id="KW-0472">Membrane</keyword>
<evidence type="ECO:0000313" key="3">
    <source>
        <dbReference type="Proteomes" id="UP000886879"/>
    </source>
</evidence>
<accession>A0A9D0YSN5</accession>
<dbReference type="InterPro" id="IPR025699">
    <property type="entry name" value="ABC2_memb-like"/>
</dbReference>
<dbReference type="Pfam" id="PF13346">
    <property type="entry name" value="ABC2_membrane_5"/>
    <property type="match status" value="1"/>
</dbReference>
<protein>
    <submittedName>
        <fullName evidence="2">ABC-2 transporter permease</fullName>
    </submittedName>
</protein>
<feature type="transmembrane region" description="Helical" evidence="1">
    <location>
        <begin position="37"/>
        <end position="57"/>
    </location>
</feature>
<dbReference type="EMBL" id="DVFO01000055">
    <property type="protein sequence ID" value="HIQ61090.1"/>
    <property type="molecule type" value="Genomic_DNA"/>
</dbReference>
<proteinExistence type="predicted"/>
<reference evidence="2" key="2">
    <citation type="journal article" date="2021" name="PeerJ">
        <title>Extensive microbial diversity within the chicken gut microbiome revealed by metagenomics and culture.</title>
        <authorList>
            <person name="Gilroy R."/>
            <person name="Ravi A."/>
            <person name="Getino M."/>
            <person name="Pursley I."/>
            <person name="Horton D.L."/>
            <person name="Alikhan N.F."/>
            <person name="Baker D."/>
            <person name="Gharbi K."/>
            <person name="Hall N."/>
            <person name="Watson M."/>
            <person name="Adriaenssens E.M."/>
            <person name="Foster-Nyarko E."/>
            <person name="Jarju S."/>
            <person name="Secka A."/>
            <person name="Antonio M."/>
            <person name="Oren A."/>
            <person name="Chaudhuri R.R."/>
            <person name="La Ragione R."/>
            <person name="Hildebrand F."/>
            <person name="Pallen M.J."/>
        </authorList>
    </citation>
    <scope>NUCLEOTIDE SEQUENCE</scope>
    <source>
        <strain evidence="2">ChiGjej2B2-12916</strain>
    </source>
</reference>
<feature type="transmembrane region" description="Helical" evidence="1">
    <location>
        <begin position="147"/>
        <end position="171"/>
    </location>
</feature>
<dbReference type="PANTHER" id="PTHR41309:SF2">
    <property type="entry name" value="MEMBRANE PROTEIN"/>
    <property type="match status" value="1"/>
</dbReference>
<evidence type="ECO:0000313" key="2">
    <source>
        <dbReference type="EMBL" id="HIQ61090.1"/>
    </source>
</evidence>
<dbReference type="Proteomes" id="UP000886879">
    <property type="component" value="Unassembled WGS sequence"/>
</dbReference>
<reference evidence="2" key="1">
    <citation type="submission" date="2020-10" db="EMBL/GenBank/DDBJ databases">
        <authorList>
            <person name="Gilroy R."/>
        </authorList>
    </citation>
    <scope>NUCLEOTIDE SEQUENCE</scope>
    <source>
        <strain evidence="2">ChiGjej2B2-12916</strain>
    </source>
</reference>
<keyword evidence="1" id="KW-1133">Transmembrane helix</keyword>
<feature type="transmembrane region" description="Helical" evidence="1">
    <location>
        <begin position="82"/>
        <end position="102"/>
    </location>
</feature>
<gene>
    <name evidence="2" type="ORF">IAD31_05790</name>
</gene>